<keyword evidence="1" id="KW-0472">Membrane</keyword>
<keyword evidence="1" id="KW-1133">Transmembrane helix</keyword>
<accession>A0A147DS94</accession>
<feature type="transmembrane region" description="Helical" evidence="1">
    <location>
        <begin position="58"/>
        <end position="76"/>
    </location>
</feature>
<feature type="transmembrane region" description="Helical" evidence="1">
    <location>
        <begin position="179"/>
        <end position="200"/>
    </location>
</feature>
<gene>
    <name evidence="2" type="ORF">NS359_04855</name>
</gene>
<organism evidence="2 3">
    <name type="scientific">Curtobacterium oceanosedimentum</name>
    <dbReference type="NCBI Taxonomy" id="465820"/>
    <lineage>
        <taxon>Bacteria</taxon>
        <taxon>Bacillati</taxon>
        <taxon>Actinomycetota</taxon>
        <taxon>Actinomycetes</taxon>
        <taxon>Micrococcales</taxon>
        <taxon>Microbacteriaceae</taxon>
        <taxon>Curtobacterium</taxon>
    </lineage>
</organism>
<evidence type="ECO:0000313" key="3">
    <source>
        <dbReference type="Proteomes" id="UP000072763"/>
    </source>
</evidence>
<dbReference type="STRING" id="465820.NS263_00415"/>
<keyword evidence="1" id="KW-0812">Transmembrane</keyword>
<sequence length="367" mass="37024">MITSEWLYWLIGAFFVVVAVLIAADAGHAKRLGIAAFWGILGVSFPVGTFVVSGAVPAWVLGVAVLVMVALAGAGLTGTTSRTRVAAVPGAGTGAPTGPADPTGTVERVPAQEGVAAAQGRSATSVLATTGPEERAASARRFGNRLFVPALVVPVVAVLVATLGPLVRIGDRPLLAEGSATLTGLGLGSVLAVVVAVLVLRPPSVATPVREGGRLLQAIGWAALLPQMLSTLGIVFTQAGVGAAVGTITKAVLPDGSLLAAVVLYCVGTAVFTVIMGNAFAAFPIMTAAIGWPVLVQQFDGNPAAIFAIGMLAGFCGTLVTPMAANFNLVPAALLEMRDKYGPIKAQLPTAVVLLAVNTGIMYLVAF</sequence>
<comment type="caution">
    <text evidence="2">The sequence shown here is derived from an EMBL/GenBank/DDBJ whole genome shotgun (WGS) entry which is preliminary data.</text>
</comment>
<dbReference type="Proteomes" id="UP000072763">
    <property type="component" value="Unassembled WGS sequence"/>
</dbReference>
<reference evidence="2 3" key="1">
    <citation type="journal article" date="2016" name="Front. Microbiol.">
        <title>Genomic Resource of Rice Seed Associated Bacteria.</title>
        <authorList>
            <person name="Midha S."/>
            <person name="Bansal K."/>
            <person name="Sharma S."/>
            <person name="Kumar N."/>
            <person name="Patil P.P."/>
            <person name="Chaudhry V."/>
            <person name="Patil P.B."/>
        </authorList>
    </citation>
    <scope>NUCLEOTIDE SEQUENCE [LARGE SCALE GENOMIC DNA]</scope>
    <source>
        <strain evidence="2 3">NS359</strain>
    </source>
</reference>
<name>A0A147DS94_9MICO</name>
<feature type="transmembrane region" description="Helical" evidence="1">
    <location>
        <begin position="221"/>
        <end position="246"/>
    </location>
</feature>
<protein>
    <submittedName>
        <fullName evidence="2">Membrane protein</fullName>
    </submittedName>
</protein>
<feature type="transmembrane region" description="Helical" evidence="1">
    <location>
        <begin position="6"/>
        <end position="25"/>
    </location>
</feature>
<dbReference type="OrthoDB" id="1689651at2"/>
<dbReference type="Pfam" id="PF06166">
    <property type="entry name" value="DUF979"/>
    <property type="match status" value="2"/>
</dbReference>
<feature type="transmembrane region" description="Helical" evidence="1">
    <location>
        <begin position="32"/>
        <end position="52"/>
    </location>
</feature>
<dbReference type="RefSeq" id="WP_058749210.1">
    <property type="nucleotide sequence ID" value="NZ_LDRC01000022.1"/>
</dbReference>
<dbReference type="AlphaFoldDB" id="A0A147DS94"/>
<feature type="transmembrane region" description="Helical" evidence="1">
    <location>
        <begin position="304"/>
        <end position="327"/>
    </location>
</feature>
<dbReference type="PATRIC" id="fig|465820.4.peg.1014"/>
<proteinExistence type="predicted"/>
<evidence type="ECO:0000313" key="2">
    <source>
        <dbReference type="EMBL" id="KTR52820.1"/>
    </source>
</evidence>
<feature type="transmembrane region" description="Helical" evidence="1">
    <location>
        <begin position="347"/>
        <end position="366"/>
    </location>
</feature>
<dbReference type="InterPro" id="IPR009323">
    <property type="entry name" value="DUF979"/>
</dbReference>
<dbReference type="EMBL" id="LDRC01000022">
    <property type="protein sequence ID" value="KTR52820.1"/>
    <property type="molecule type" value="Genomic_DNA"/>
</dbReference>
<evidence type="ECO:0000256" key="1">
    <source>
        <dbReference type="SAM" id="Phobius"/>
    </source>
</evidence>
<feature type="transmembrane region" description="Helical" evidence="1">
    <location>
        <begin position="258"/>
        <end position="283"/>
    </location>
</feature>
<feature type="transmembrane region" description="Helical" evidence="1">
    <location>
        <begin position="146"/>
        <end position="167"/>
    </location>
</feature>